<feature type="region of interest" description="Disordered" evidence="11">
    <location>
        <begin position="1"/>
        <end position="64"/>
    </location>
</feature>
<keyword evidence="7 12" id="KW-0812">Transmembrane</keyword>
<keyword evidence="8 12" id="KW-1133">Transmembrane helix</keyword>
<dbReference type="InterPro" id="IPR040920">
    <property type="entry name" value="Arabino_trans_N"/>
</dbReference>
<evidence type="ECO:0000313" key="17">
    <source>
        <dbReference type="Proteomes" id="UP000315677"/>
    </source>
</evidence>
<feature type="transmembrane region" description="Helical" evidence="12">
    <location>
        <begin position="433"/>
        <end position="462"/>
    </location>
</feature>
<feature type="transmembrane region" description="Helical" evidence="12">
    <location>
        <begin position="474"/>
        <end position="495"/>
    </location>
</feature>
<evidence type="ECO:0000259" key="14">
    <source>
        <dbReference type="Pfam" id="PF14896"/>
    </source>
</evidence>
<evidence type="ECO:0000256" key="10">
    <source>
        <dbReference type="ARBA" id="ARBA00023316"/>
    </source>
</evidence>
<dbReference type="Pfam" id="PF17689">
    <property type="entry name" value="Arabino_trans_N"/>
    <property type="match status" value="1"/>
</dbReference>
<feature type="transmembrane region" description="Helical" evidence="12">
    <location>
        <begin position="708"/>
        <end position="730"/>
    </location>
</feature>
<feature type="transmembrane region" description="Helical" evidence="12">
    <location>
        <begin position="282"/>
        <end position="301"/>
    </location>
</feature>
<gene>
    <name evidence="16" type="ORF">FB558_3080</name>
</gene>
<dbReference type="Gene3D" id="3.40.190.160">
    <property type="match status" value="1"/>
</dbReference>
<evidence type="ECO:0000256" key="12">
    <source>
        <dbReference type="SAM" id="Phobius"/>
    </source>
</evidence>
<feature type="transmembrane region" description="Helical" evidence="12">
    <location>
        <begin position="571"/>
        <end position="587"/>
    </location>
</feature>
<evidence type="ECO:0000313" key="16">
    <source>
        <dbReference type="EMBL" id="TQM16272.1"/>
    </source>
</evidence>
<evidence type="ECO:0000256" key="1">
    <source>
        <dbReference type="ARBA" id="ARBA00003001"/>
    </source>
</evidence>
<dbReference type="Pfam" id="PF04602">
    <property type="entry name" value="Arabinose_trans"/>
    <property type="match status" value="1"/>
</dbReference>
<keyword evidence="6 16" id="KW-0808">Transferase</keyword>
<comment type="caution">
    <text evidence="16">The sequence shown here is derived from an EMBL/GenBank/DDBJ whole genome shotgun (WGS) entry which is preliminary data.</text>
</comment>
<keyword evidence="9 12" id="KW-0472">Membrane</keyword>
<keyword evidence="17" id="KW-1185">Reference proteome</keyword>
<dbReference type="Proteomes" id="UP000315677">
    <property type="component" value="Unassembled WGS sequence"/>
</dbReference>
<feature type="domain" description="Arabinosyltransferase C-terminal" evidence="14">
    <location>
        <begin position="795"/>
        <end position="1013"/>
    </location>
</feature>
<evidence type="ECO:0000256" key="6">
    <source>
        <dbReference type="ARBA" id="ARBA00022679"/>
    </source>
</evidence>
<keyword evidence="10" id="KW-0961">Cell wall biogenesis/degradation</keyword>
<evidence type="ECO:0000256" key="2">
    <source>
        <dbReference type="ARBA" id="ARBA00004651"/>
    </source>
</evidence>
<dbReference type="AlphaFoldDB" id="A0A543E3X4"/>
<evidence type="ECO:0000259" key="15">
    <source>
        <dbReference type="Pfam" id="PF17689"/>
    </source>
</evidence>
<dbReference type="GO" id="GO:0071555">
    <property type="term" value="P:cell wall organization"/>
    <property type="evidence" value="ECO:0007669"/>
    <property type="project" value="UniProtKB-KW"/>
</dbReference>
<comment type="subcellular location">
    <subcellularLocation>
        <location evidence="2">Cell membrane</location>
        <topology evidence="2">Multi-pass membrane protein</topology>
    </subcellularLocation>
</comment>
<accession>A0A543E3X4</accession>
<dbReference type="EMBL" id="VFPA01000001">
    <property type="protein sequence ID" value="TQM16272.1"/>
    <property type="molecule type" value="Genomic_DNA"/>
</dbReference>
<evidence type="ECO:0000256" key="8">
    <source>
        <dbReference type="ARBA" id="ARBA00022989"/>
    </source>
</evidence>
<dbReference type="InterPro" id="IPR007680">
    <property type="entry name" value="Arabino_trans_central"/>
</dbReference>
<evidence type="ECO:0000259" key="13">
    <source>
        <dbReference type="Pfam" id="PF04602"/>
    </source>
</evidence>
<feature type="transmembrane region" description="Helical" evidence="12">
    <location>
        <begin position="539"/>
        <end position="559"/>
    </location>
</feature>
<dbReference type="GO" id="GO:0071766">
    <property type="term" value="P:Actinobacterium-type cell wall biogenesis"/>
    <property type="evidence" value="ECO:0007669"/>
    <property type="project" value="InterPro"/>
</dbReference>
<keyword evidence="5" id="KW-0328">Glycosyltransferase</keyword>
<evidence type="ECO:0000256" key="11">
    <source>
        <dbReference type="SAM" id="MobiDB-lite"/>
    </source>
</evidence>
<comment type="function">
    <text evidence="1">Arabinosyl transferase responsible for the polymerization of arabinose into the arabinan of arabinogalactan.</text>
</comment>
<feature type="domain" description="Arabinofuranosyltransferase central" evidence="13">
    <location>
        <begin position="237"/>
        <end position="682"/>
    </location>
</feature>
<feature type="transmembrane region" description="Helical" evidence="12">
    <location>
        <begin position="68"/>
        <end position="86"/>
    </location>
</feature>
<feature type="region of interest" description="Disordered" evidence="11">
    <location>
        <begin position="1003"/>
        <end position="1022"/>
    </location>
</feature>
<dbReference type="GO" id="GO:0005886">
    <property type="term" value="C:plasma membrane"/>
    <property type="evidence" value="ECO:0007669"/>
    <property type="project" value="UniProtKB-SubCell"/>
</dbReference>
<feature type="transmembrane region" description="Helical" evidence="12">
    <location>
        <begin position="664"/>
        <end position="688"/>
    </location>
</feature>
<dbReference type="Gene3D" id="2.60.120.610">
    <property type="entry name" value="arabinofuranosyltransferase like domain"/>
    <property type="match status" value="1"/>
</dbReference>
<feature type="transmembrane region" description="Helical" evidence="12">
    <location>
        <begin position="352"/>
        <end position="373"/>
    </location>
</feature>
<proteinExistence type="inferred from homology"/>
<dbReference type="Pfam" id="PF14896">
    <property type="entry name" value="Arabino_trans_C"/>
    <property type="match status" value="1"/>
</dbReference>
<feature type="domain" description="Arabinosyltransferas concanavalin like" evidence="15">
    <location>
        <begin position="90"/>
        <end position="231"/>
    </location>
</feature>
<name>A0A543E3X4_9PSEU</name>
<dbReference type="InterPro" id="IPR032731">
    <property type="entry name" value="Arabino_trans_C"/>
</dbReference>
<reference evidence="16 17" key="1">
    <citation type="submission" date="2019-06" db="EMBL/GenBank/DDBJ databases">
        <title>Sequencing the genomes of 1000 actinobacteria strains.</title>
        <authorList>
            <person name="Klenk H.-P."/>
        </authorList>
    </citation>
    <scope>NUCLEOTIDE SEQUENCE [LARGE SCALE GENOMIC DNA]</scope>
    <source>
        <strain evidence="16 17">DSM 45301</strain>
    </source>
</reference>
<evidence type="ECO:0000256" key="7">
    <source>
        <dbReference type="ARBA" id="ARBA00022692"/>
    </source>
</evidence>
<protein>
    <submittedName>
        <fullName evidence="16">Arabinosyltransferase A/arabinosyltransferase B/arabinosyltransferase C</fullName>
    </submittedName>
</protein>
<comment type="similarity">
    <text evidence="3">Belongs to the emb family.</text>
</comment>
<evidence type="ECO:0000256" key="3">
    <source>
        <dbReference type="ARBA" id="ARBA00008195"/>
    </source>
</evidence>
<feature type="transmembrane region" description="Helical" evidence="12">
    <location>
        <begin position="385"/>
        <end position="404"/>
    </location>
</feature>
<dbReference type="OrthoDB" id="4668961at2"/>
<evidence type="ECO:0000256" key="4">
    <source>
        <dbReference type="ARBA" id="ARBA00022475"/>
    </source>
</evidence>
<feature type="transmembrane region" description="Helical" evidence="12">
    <location>
        <begin position="624"/>
        <end position="644"/>
    </location>
</feature>
<evidence type="ECO:0000256" key="9">
    <source>
        <dbReference type="ARBA" id="ARBA00023136"/>
    </source>
</evidence>
<feature type="transmembrane region" description="Helical" evidence="12">
    <location>
        <begin position="241"/>
        <end position="261"/>
    </location>
</feature>
<feature type="transmembrane region" description="Helical" evidence="12">
    <location>
        <begin position="599"/>
        <end position="617"/>
    </location>
</feature>
<evidence type="ECO:0000256" key="5">
    <source>
        <dbReference type="ARBA" id="ARBA00022676"/>
    </source>
</evidence>
<sequence length="1022" mass="106641">MRRTRSVPPAPPAREPVRVTLTAASRPVSKLPTVLSPARTDAPGSRQDPHRGDRSTTPTVPARGPRRVAGLLGLLAVLAAVAFPLAPVQQPVVTYSWTAADGPTAIPLLPYQPVELTAGTSCATVRDAPAGQVLLSTVPLRADPAAEPLHGLRLTADGTGLRVASAGVELGTVEVPAGDCTLSLESGTARTSILVDGAPALVRDGDVRPDVAGAFSEASAGVDVELRADTRFATSISPLKAAIGAVGVLALLGTLLALRAADRAVTRPVRVLPRGWWRPRPVDAVVTAGLVVWWAVGAITVDDGYIAGIVRSAGSNGFIGNAYRWLNAPEAPFSWFYELYHLWSLVSASAPWMRVPSTVLGLLCWWLLSRLVLPRLGRFAARPSTPWLAALAFATWWVPFGLGLRPEPWVVVGALAVFLAVERAVATSRVLPLAVGLVLAGATTAVTPAGLLAFTPFLAAALPLLRLLRRRRDLHVLPLVAALVAAPASAVWLMVPDQSLAGTLESVRVRTAIGGDEPWYAEFERYALLLEPESFQGAIGRRAAVLATLLAAAGVLWALPRVRAGIATGPARRLVVGLLLSVATLTLSPTKWTQHFGDLGGYGAAVLVLGAVAWSALGAPRTVAAGWAGTTAVAAVVVAGYNTWPTVGAWFDPTFSTVVPQVAGVPMATIVLVAGGVVVAVLLARSLWRRAGSGPDATVPRWLPPPAALVATLLVCVLVLQVGGLVRVAVEHRDSHTPATDTVATLAGERCGLQEELSVETDPAAGLLPLAPGEAAGHVLPVDVGGHTLPGVAVAGRTTTPWFLLDAEQRAQALPVVVTTSGSTRPGDELLLEFGDGDRVLERRRIEAASDDPRDVRELAPADAETVRLVVDAPVTAARPAAVAALPRVPRLTPMSQLLPPGSTAILDWPVAFLFPCLTPAPLPPGSATLPAWRVGPPAEDAGAAITYQPRIGGPFAAPRQLITEQRMATYLAGDPVRDPAQLYRWAPIGPLAAARPTVGAQTVPGWHRDGHARVPDVDPVG</sequence>
<dbReference type="GO" id="GO:0052636">
    <property type="term" value="F:arabinosyltransferase activity"/>
    <property type="evidence" value="ECO:0007669"/>
    <property type="project" value="InterPro"/>
</dbReference>
<feature type="compositionally biased region" description="Basic and acidic residues" evidence="11">
    <location>
        <begin position="1007"/>
        <end position="1022"/>
    </location>
</feature>
<organism evidence="16 17">
    <name type="scientific">Pseudonocardia kunmingensis</name>
    <dbReference type="NCBI Taxonomy" id="630975"/>
    <lineage>
        <taxon>Bacteria</taxon>
        <taxon>Bacillati</taxon>
        <taxon>Actinomycetota</taxon>
        <taxon>Actinomycetes</taxon>
        <taxon>Pseudonocardiales</taxon>
        <taxon>Pseudonocardiaceae</taxon>
        <taxon>Pseudonocardia</taxon>
    </lineage>
</organism>
<keyword evidence="4" id="KW-1003">Cell membrane</keyword>
<dbReference type="InterPro" id="IPR027451">
    <property type="entry name" value="EmbABC_dom1"/>
</dbReference>